<reference evidence="1" key="1">
    <citation type="journal article" date="2013" name="Genetics">
        <title>The draft genome and transcriptome of Panagrellus redivivus are shaped by the harsh demands of a free-living lifestyle.</title>
        <authorList>
            <person name="Srinivasan J."/>
            <person name="Dillman A.R."/>
            <person name="Macchietto M.G."/>
            <person name="Heikkinen L."/>
            <person name="Lakso M."/>
            <person name="Fracchia K.M."/>
            <person name="Antoshechkin I."/>
            <person name="Mortazavi A."/>
            <person name="Wong G."/>
            <person name="Sternberg P.W."/>
        </authorList>
    </citation>
    <scope>NUCLEOTIDE SEQUENCE [LARGE SCALE GENOMIC DNA]</scope>
    <source>
        <strain evidence="1">MT8872</strain>
    </source>
</reference>
<evidence type="ECO:0000313" key="2">
    <source>
        <dbReference type="WBParaSite" id="Pan_g17921.t1"/>
    </source>
</evidence>
<dbReference type="Proteomes" id="UP000492821">
    <property type="component" value="Unassembled WGS sequence"/>
</dbReference>
<accession>A0A7E4V8M7</accession>
<proteinExistence type="predicted"/>
<reference evidence="2" key="2">
    <citation type="submission" date="2020-10" db="UniProtKB">
        <authorList>
            <consortium name="WormBaseParasite"/>
        </authorList>
    </citation>
    <scope>IDENTIFICATION</scope>
</reference>
<dbReference type="WBParaSite" id="Pan_g17921.t1">
    <property type="protein sequence ID" value="Pan_g17921.t1"/>
    <property type="gene ID" value="Pan_g17921"/>
</dbReference>
<keyword evidence="1" id="KW-1185">Reference proteome</keyword>
<evidence type="ECO:0000313" key="1">
    <source>
        <dbReference type="Proteomes" id="UP000492821"/>
    </source>
</evidence>
<protein>
    <submittedName>
        <fullName evidence="2">Transposase</fullName>
    </submittedName>
</protein>
<name>A0A7E4V8M7_PANRE</name>
<dbReference type="AlphaFoldDB" id="A0A7E4V8M7"/>
<organism evidence="1 2">
    <name type="scientific">Panagrellus redivivus</name>
    <name type="common">Microworm</name>
    <dbReference type="NCBI Taxonomy" id="6233"/>
    <lineage>
        <taxon>Eukaryota</taxon>
        <taxon>Metazoa</taxon>
        <taxon>Ecdysozoa</taxon>
        <taxon>Nematoda</taxon>
        <taxon>Chromadorea</taxon>
        <taxon>Rhabditida</taxon>
        <taxon>Tylenchina</taxon>
        <taxon>Panagrolaimomorpha</taxon>
        <taxon>Panagrolaimoidea</taxon>
        <taxon>Panagrolaimidae</taxon>
        <taxon>Panagrellus</taxon>
    </lineage>
</organism>
<sequence length="157" mass="18125">MYHHVASFGTYDLEARSRSVSQGTLHTYLRHYPGWEEKIPGLATIRQRLPVDMQDLIKDIAYVNEKTSKMLLQKFDRITVTKTIRQILDELESRLLQYLRDICAGHMGQPSIDTNGKSQLHIPLTPKQTLVIGVSSNQKLINGRPIRQLITAYIRRR</sequence>